<dbReference type="AlphaFoldDB" id="A0A512BXF5"/>
<sequence length="90" mass="9971">MDLRTTARLVTFAHPFSLLGVDEIQAAGTYRVQTDEEPVEGLSFLAYRRVATVIFLPLRHGGTESFQVITVTPEALEAAQLRDALKSHDD</sequence>
<evidence type="ECO:0000313" key="1">
    <source>
        <dbReference type="EMBL" id="GEO16636.1"/>
    </source>
</evidence>
<name>A0A512BXF5_9HYPH</name>
<organism evidence="1 2">
    <name type="scientific">Microvirga aerophila</name>
    <dbReference type="NCBI Taxonomy" id="670291"/>
    <lineage>
        <taxon>Bacteria</taxon>
        <taxon>Pseudomonadati</taxon>
        <taxon>Pseudomonadota</taxon>
        <taxon>Alphaproteobacteria</taxon>
        <taxon>Hyphomicrobiales</taxon>
        <taxon>Methylobacteriaceae</taxon>
        <taxon>Microvirga</taxon>
    </lineage>
</organism>
<dbReference type="EMBL" id="BJYU01000070">
    <property type="protein sequence ID" value="GEO16636.1"/>
    <property type="molecule type" value="Genomic_DNA"/>
</dbReference>
<dbReference type="RefSeq" id="WP_147022025.1">
    <property type="nucleotide sequence ID" value="NZ_BJYU01000070.1"/>
</dbReference>
<reference evidence="1 2" key="1">
    <citation type="submission" date="2019-07" db="EMBL/GenBank/DDBJ databases">
        <title>Whole genome shotgun sequence of Microvirga aerophila NBRC 106136.</title>
        <authorList>
            <person name="Hosoyama A."/>
            <person name="Uohara A."/>
            <person name="Ohji S."/>
            <person name="Ichikawa N."/>
        </authorList>
    </citation>
    <scope>NUCLEOTIDE SEQUENCE [LARGE SCALE GENOMIC DNA]</scope>
    <source>
        <strain evidence="1 2">NBRC 106136</strain>
    </source>
</reference>
<accession>A0A512BXF5</accession>
<keyword evidence="2" id="KW-1185">Reference proteome</keyword>
<gene>
    <name evidence="1" type="ORF">MAE02_43320</name>
</gene>
<comment type="caution">
    <text evidence="1">The sequence shown here is derived from an EMBL/GenBank/DDBJ whole genome shotgun (WGS) entry which is preliminary data.</text>
</comment>
<proteinExistence type="predicted"/>
<evidence type="ECO:0000313" key="2">
    <source>
        <dbReference type="Proteomes" id="UP000321085"/>
    </source>
</evidence>
<protein>
    <submittedName>
        <fullName evidence="1">Uncharacterized protein</fullName>
    </submittedName>
</protein>
<dbReference type="Proteomes" id="UP000321085">
    <property type="component" value="Unassembled WGS sequence"/>
</dbReference>